<dbReference type="EMBL" id="JAHKNI010000030">
    <property type="protein sequence ID" value="MBU3068108.1"/>
    <property type="molecule type" value="Genomic_DNA"/>
</dbReference>
<name>A0ABS6BD88_9NOCA</name>
<comment type="caution">
    <text evidence="1">The sequence shown here is derived from an EMBL/GenBank/DDBJ whole genome shotgun (WGS) entry which is preliminary data.</text>
</comment>
<keyword evidence="2" id="KW-1185">Reference proteome</keyword>
<dbReference type="InterPro" id="IPR011009">
    <property type="entry name" value="Kinase-like_dom_sf"/>
</dbReference>
<accession>A0ABS6BD88</accession>
<gene>
    <name evidence="1" type="ORF">KO481_42155</name>
</gene>
<evidence type="ECO:0000313" key="2">
    <source>
        <dbReference type="Proteomes" id="UP000733379"/>
    </source>
</evidence>
<reference evidence="1 2" key="1">
    <citation type="submission" date="2021-06" db="EMBL/GenBank/DDBJ databases">
        <title>Actinomycetes sequencing.</title>
        <authorList>
            <person name="Shan Q."/>
        </authorList>
    </citation>
    <scope>NUCLEOTIDE SEQUENCE [LARGE SCALE GENOMIC DNA]</scope>
    <source>
        <strain evidence="1 2">NEAU-G5</strain>
    </source>
</reference>
<protein>
    <recommendedName>
        <fullName evidence="3">Aminoglycoside phosphotransferase</fullName>
    </recommendedName>
</protein>
<proteinExistence type="predicted"/>
<organism evidence="1 2">
    <name type="scientific">Nocardia albiluteola</name>
    <dbReference type="NCBI Taxonomy" id="2842303"/>
    <lineage>
        <taxon>Bacteria</taxon>
        <taxon>Bacillati</taxon>
        <taxon>Actinomycetota</taxon>
        <taxon>Actinomycetes</taxon>
        <taxon>Mycobacteriales</taxon>
        <taxon>Nocardiaceae</taxon>
        <taxon>Nocardia</taxon>
    </lineage>
</organism>
<evidence type="ECO:0008006" key="3">
    <source>
        <dbReference type="Google" id="ProtNLM"/>
    </source>
</evidence>
<evidence type="ECO:0000313" key="1">
    <source>
        <dbReference type="EMBL" id="MBU3068108.1"/>
    </source>
</evidence>
<dbReference type="Proteomes" id="UP000733379">
    <property type="component" value="Unassembled WGS sequence"/>
</dbReference>
<sequence length="286" mass="31145">MVVDPTAADLSGLSPSAVSLRQSWDALSANAIVAIEARTGPIREVRPARLGYSSHIAATLRTARGHVFVKGLRTEHPAARTQECEAAVNPHIVPIGPKLLWRIGVDGWDVLGFEYLEGRGADYGAESGDLSLVVDLMTELGAVTGGDVPVPRAEQRWARHLPAAGRALVHGDSLLHTDWHHTNVLVPPTGSARLVDWAVATRGAAWIDPACWVVWLVYAGHSPDSAERWAARVPAWRCAEATTLDAFARVLAAHWHYIAENHPNRMTAELRDAAAQWAAHRRRARQ</sequence>
<dbReference type="RefSeq" id="WP_215924292.1">
    <property type="nucleotide sequence ID" value="NZ_JAHKNI010000030.1"/>
</dbReference>
<dbReference type="SUPFAM" id="SSF56112">
    <property type="entry name" value="Protein kinase-like (PK-like)"/>
    <property type="match status" value="1"/>
</dbReference>